<keyword evidence="2" id="KW-1185">Reference proteome</keyword>
<protein>
    <submittedName>
        <fullName evidence="1">Uncharacterized protein</fullName>
    </submittedName>
</protein>
<dbReference type="RefSeq" id="WP_090923471.1">
    <property type="nucleotide sequence ID" value="NZ_FMVM01000015.1"/>
</dbReference>
<accession>A0A1G5KHP2</accession>
<dbReference type="Proteomes" id="UP000198538">
    <property type="component" value="Unassembled WGS sequence"/>
</dbReference>
<evidence type="ECO:0000313" key="2">
    <source>
        <dbReference type="Proteomes" id="UP000198538"/>
    </source>
</evidence>
<dbReference type="PROSITE" id="PS51257">
    <property type="entry name" value="PROKAR_LIPOPROTEIN"/>
    <property type="match status" value="1"/>
</dbReference>
<sequence length="99" mass="11324">MYKKLNLIIFIILIVILSSCSVSKTTTDALVSVISKSSSNSTYWIEVKNIESEDSENFKLYLDDENLWNVIEEGKNYVVTYTHKSDKNEGDISVIRNPK</sequence>
<reference evidence="2" key="1">
    <citation type="submission" date="2016-10" db="EMBL/GenBank/DDBJ databases">
        <authorList>
            <person name="Varghese N."/>
            <person name="Submissions S."/>
        </authorList>
    </citation>
    <scope>NUCLEOTIDE SEQUENCE [LARGE SCALE GENOMIC DNA]</scope>
    <source>
        <strain evidence="2">BL9</strain>
    </source>
</reference>
<organism evidence="1 2">
    <name type="scientific">Paenibacillus polysaccharolyticus</name>
    <dbReference type="NCBI Taxonomy" id="582692"/>
    <lineage>
        <taxon>Bacteria</taxon>
        <taxon>Bacillati</taxon>
        <taxon>Bacillota</taxon>
        <taxon>Bacilli</taxon>
        <taxon>Bacillales</taxon>
        <taxon>Paenibacillaceae</taxon>
        <taxon>Paenibacillus</taxon>
    </lineage>
</organism>
<gene>
    <name evidence="1" type="ORF">SAMN05720606_11540</name>
</gene>
<proteinExistence type="predicted"/>
<evidence type="ECO:0000313" key="1">
    <source>
        <dbReference type="EMBL" id="SCY99914.1"/>
    </source>
</evidence>
<dbReference type="EMBL" id="FMVM01000015">
    <property type="protein sequence ID" value="SCY99914.1"/>
    <property type="molecule type" value="Genomic_DNA"/>
</dbReference>
<name>A0A1G5KHP2_9BACL</name>
<dbReference type="AlphaFoldDB" id="A0A1G5KHP2"/>